<dbReference type="RefSeq" id="WP_216145229.1">
    <property type="nucleotide sequence ID" value="NZ_JAHLDV010000001.1"/>
</dbReference>
<dbReference type="Pfam" id="PF12146">
    <property type="entry name" value="Hydrolase_4"/>
    <property type="match status" value="1"/>
</dbReference>
<sequence>MISESFTFKGKDDVEIFVYKWTPDVDVQVKGVVQLAHGMAETAARYEEFASALTNHGFIVYANDHRGHGKTAGKIDILGDLGNDGFNSMVEDMHRITDIIKEENMTLPLFLFGQSMGSFLTQRYICLYGSELKGAILTGTCGNQGIIVDIGRIASKVEIIRYGRKAKSITLNKLIFGSNNNFFKPSRTIFDWLSRDNKEVDKFIDDPYCGSVFTAGFFYDFLNGLKSAADVGEIKNIPSDLPIYIFVGDKDPVGKNGKGALKLVKTYEKHGIKDLTYKFYKDGRHEMLHETNKEEVIADVIKWLNAHVLLLT</sequence>
<name>A0ABS6BN83_9CLOT</name>
<evidence type="ECO:0000313" key="2">
    <source>
        <dbReference type="EMBL" id="MBU3158257.1"/>
    </source>
</evidence>
<accession>A0ABS6BN83</accession>
<dbReference type="EMBL" id="JAHLDV010000001">
    <property type="protein sequence ID" value="MBU3158257.1"/>
    <property type="molecule type" value="Genomic_DNA"/>
</dbReference>
<protein>
    <submittedName>
        <fullName evidence="2">Lysophospholipase</fullName>
    </submittedName>
</protein>
<dbReference type="InterPro" id="IPR051044">
    <property type="entry name" value="MAG_DAG_Lipase"/>
</dbReference>
<evidence type="ECO:0000259" key="1">
    <source>
        <dbReference type="Pfam" id="PF12146"/>
    </source>
</evidence>
<dbReference type="InterPro" id="IPR022742">
    <property type="entry name" value="Hydrolase_4"/>
</dbReference>
<keyword evidence="3" id="KW-1185">Reference proteome</keyword>
<proteinExistence type="predicted"/>
<dbReference type="PANTHER" id="PTHR11614">
    <property type="entry name" value="PHOSPHOLIPASE-RELATED"/>
    <property type="match status" value="1"/>
</dbReference>
<comment type="caution">
    <text evidence="2">The sequence shown here is derived from an EMBL/GenBank/DDBJ whole genome shotgun (WGS) entry which is preliminary data.</text>
</comment>
<dbReference type="Proteomes" id="UP000776252">
    <property type="component" value="Unassembled WGS sequence"/>
</dbReference>
<gene>
    <name evidence="2" type="ORF">KPL37_00525</name>
</gene>
<organism evidence="2 3">
    <name type="scientific">Clostridium frigoris</name>
    <dbReference type="NCBI Taxonomy" id="205327"/>
    <lineage>
        <taxon>Bacteria</taxon>
        <taxon>Bacillati</taxon>
        <taxon>Bacillota</taxon>
        <taxon>Clostridia</taxon>
        <taxon>Eubacteriales</taxon>
        <taxon>Clostridiaceae</taxon>
        <taxon>Clostridium</taxon>
    </lineage>
</organism>
<feature type="domain" description="Serine aminopeptidase S33" evidence="1">
    <location>
        <begin position="28"/>
        <end position="292"/>
    </location>
</feature>
<reference evidence="2 3" key="1">
    <citation type="submission" date="2021-06" db="EMBL/GenBank/DDBJ databases">
        <title>Clostridia strains as spoilage organisms.</title>
        <authorList>
            <person name="Wambui J."/>
            <person name="Stephan R."/>
            <person name="Stevens M.J.A."/>
        </authorList>
    </citation>
    <scope>NUCLEOTIDE SEQUENCE [LARGE SCALE GENOMIC DNA]</scope>
    <source>
        <strain evidence="2 3">DSM 14204</strain>
    </source>
</reference>
<evidence type="ECO:0000313" key="3">
    <source>
        <dbReference type="Proteomes" id="UP000776252"/>
    </source>
</evidence>